<gene>
    <name evidence="2" type="ORF">EIK79_01450</name>
</gene>
<dbReference type="Pfam" id="PF13367">
    <property type="entry name" value="PrsW-protease"/>
    <property type="match status" value="1"/>
</dbReference>
<feature type="transmembrane region" description="Helical" evidence="1">
    <location>
        <begin position="39"/>
        <end position="62"/>
    </location>
</feature>
<feature type="transmembrane region" description="Helical" evidence="1">
    <location>
        <begin position="74"/>
        <end position="95"/>
    </location>
</feature>
<dbReference type="RefSeq" id="WP_124953358.1">
    <property type="nucleotide sequence ID" value="NZ_RRCH01000003.1"/>
</dbReference>
<proteinExistence type="predicted"/>
<evidence type="ECO:0000313" key="2">
    <source>
        <dbReference type="EMBL" id="RRJ33493.1"/>
    </source>
</evidence>
<keyword evidence="1" id="KW-0472">Membrane</keyword>
<feature type="transmembrane region" description="Helical" evidence="1">
    <location>
        <begin position="107"/>
        <end position="128"/>
    </location>
</feature>
<keyword evidence="3" id="KW-1185">Reference proteome</keyword>
<dbReference type="InterPro" id="IPR026898">
    <property type="entry name" value="PrsW"/>
</dbReference>
<feature type="transmembrane region" description="Helical" evidence="1">
    <location>
        <begin position="256"/>
        <end position="281"/>
    </location>
</feature>
<organism evidence="2 3">
    <name type="scientific">Halocatena pleomorpha</name>
    <dbReference type="NCBI Taxonomy" id="1785090"/>
    <lineage>
        <taxon>Archaea</taxon>
        <taxon>Methanobacteriati</taxon>
        <taxon>Methanobacteriota</taxon>
        <taxon>Stenosarchaea group</taxon>
        <taxon>Halobacteria</taxon>
        <taxon>Halobacteriales</taxon>
        <taxon>Natronomonadaceae</taxon>
        <taxon>Halocatena</taxon>
    </lineage>
</organism>
<dbReference type="OrthoDB" id="248468at2157"/>
<feature type="transmembrane region" description="Helical" evidence="1">
    <location>
        <begin position="174"/>
        <end position="196"/>
    </location>
</feature>
<keyword evidence="2" id="KW-0645">Protease</keyword>
<feature type="transmembrane region" description="Helical" evidence="1">
    <location>
        <begin position="140"/>
        <end position="162"/>
    </location>
</feature>
<accession>A0A3P3RM74</accession>
<dbReference type="PANTHER" id="PTHR36844">
    <property type="entry name" value="PROTEASE PRSW"/>
    <property type="match status" value="1"/>
</dbReference>
<keyword evidence="2" id="KW-0378">Hydrolase</keyword>
<dbReference type="PANTHER" id="PTHR36844:SF1">
    <property type="entry name" value="PROTEASE PRSW"/>
    <property type="match status" value="1"/>
</dbReference>
<feature type="transmembrane region" description="Helical" evidence="1">
    <location>
        <begin position="287"/>
        <end position="306"/>
    </location>
</feature>
<dbReference type="AlphaFoldDB" id="A0A3P3RM74"/>
<keyword evidence="2" id="KW-0482">Metalloprotease</keyword>
<dbReference type="EMBL" id="RRCH01000003">
    <property type="protein sequence ID" value="RRJ33493.1"/>
    <property type="molecule type" value="Genomic_DNA"/>
</dbReference>
<keyword evidence="1" id="KW-1133">Transmembrane helix</keyword>
<sequence>MADRDPLERLGNQSRDLYDVATWEPRTALDRLASKLYRWGIVGVRWGTVLIALLLTLGILYASFRDLRTKSVPVIGVLTVLSALPALAIVVYVYASDVTASEPVDVVASTFVLGVLFAGLAALIEAPFSAVLGGPIGTILMYYLIVGPVEEFVKLCAVWLFAYRQPSFDAVIDGAVYGAVAGLGFATIENALYIGVDLARIPAETMLQTVTARSDITATRALAGPGHVIYSAFAGYYLGLARFNLDDAGPIVVKGLLIAVFIHATYNTLSTLFIGTVTAAFPTVPTLIPFFVFVLVYLGFFGYLLFRKLDRYRRLYAKFADETDENGSSLTVARTEFDE</sequence>
<keyword evidence="1" id="KW-0812">Transmembrane</keyword>
<dbReference type="GO" id="GO:0008237">
    <property type="term" value="F:metallopeptidase activity"/>
    <property type="evidence" value="ECO:0007669"/>
    <property type="project" value="UniProtKB-KW"/>
</dbReference>
<evidence type="ECO:0000313" key="3">
    <source>
        <dbReference type="Proteomes" id="UP000282322"/>
    </source>
</evidence>
<evidence type="ECO:0000256" key="1">
    <source>
        <dbReference type="SAM" id="Phobius"/>
    </source>
</evidence>
<dbReference type="Proteomes" id="UP000282322">
    <property type="component" value="Unassembled WGS sequence"/>
</dbReference>
<protein>
    <submittedName>
        <fullName evidence="2">PrsW family intramembrane metalloprotease</fullName>
    </submittedName>
</protein>
<reference evidence="2 3" key="1">
    <citation type="submission" date="2018-11" db="EMBL/GenBank/DDBJ databases">
        <title>Taxonoimc description of Halomarina strain SPP-AMP-1.</title>
        <authorList>
            <person name="Pal Y."/>
            <person name="Srinivasana K."/>
            <person name="Verma A."/>
            <person name="Kumar P."/>
        </authorList>
    </citation>
    <scope>NUCLEOTIDE SEQUENCE [LARGE SCALE GENOMIC DNA]</scope>
    <source>
        <strain evidence="2 3">SPP-AMP-1</strain>
    </source>
</reference>
<comment type="caution">
    <text evidence="2">The sequence shown here is derived from an EMBL/GenBank/DDBJ whole genome shotgun (WGS) entry which is preliminary data.</text>
</comment>
<name>A0A3P3RM74_9EURY</name>